<dbReference type="EMBL" id="CADCUQ010000771">
    <property type="protein sequence ID" value="CAA9428833.1"/>
    <property type="molecule type" value="Genomic_DNA"/>
</dbReference>
<feature type="domain" description="Winged helix DNA-binding" evidence="2">
    <location>
        <begin position="33"/>
        <end position="109"/>
    </location>
</feature>
<evidence type="ECO:0000313" key="3">
    <source>
        <dbReference type="EMBL" id="CAA9428833.1"/>
    </source>
</evidence>
<protein>
    <recommendedName>
        <fullName evidence="2">Winged helix DNA-binding domain-containing protein</fullName>
    </recommendedName>
</protein>
<dbReference type="Gene3D" id="1.10.10.10">
    <property type="entry name" value="Winged helix-like DNA-binding domain superfamily/Winged helix DNA-binding domain"/>
    <property type="match status" value="1"/>
</dbReference>
<gene>
    <name evidence="3" type="ORF">AVDCRST_MAG64-3335</name>
</gene>
<dbReference type="AlphaFoldDB" id="A0A6J4PXY4"/>
<dbReference type="InterPro" id="IPR027395">
    <property type="entry name" value="WH_DNA-bd_dom"/>
</dbReference>
<sequence>MVDAAPAAFAEQDEHHEVAAVAPLDPLVVNPGRLSILLALSAGEAGVEFVDLRRRTRLTDGNLASHARRLADGGLIGIDKRFRAGKPVTTYLLTDSGRLALRAHVDGLVSAVRVAPLASADARTRSTARAAEPERPSHSVATIDNTVEEDWID</sequence>
<name>A0A6J4PXY4_9BACT</name>
<accession>A0A6J4PXY4</accession>
<dbReference type="PANTHER" id="PTHR37318:SF1">
    <property type="entry name" value="BSL7504 PROTEIN"/>
    <property type="match status" value="1"/>
</dbReference>
<dbReference type="PANTHER" id="PTHR37318">
    <property type="entry name" value="BSL7504 PROTEIN"/>
    <property type="match status" value="1"/>
</dbReference>
<proteinExistence type="predicted"/>
<reference evidence="3" key="1">
    <citation type="submission" date="2020-02" db="EMBL/GenBank/DDBJ databases">
        <authorList>
            <person name="Meier V. D."/>
        </authorList>
    </citation>
    <scope>NUCLEOTIDE SEQUENCE</scope>
    <source>
        <strain evidence="3">AVDCRST_MAG64</strain>
    </source>
</reference>
<evidence type="ECO:0000259" key="2">
    <source>
        <dbReference type="Pfam" id="PF13601"/>
    </source>
</evidence>
<organism evidence="3">
    <name type="scientific">uncultured Phycisphaerae bacterium</name>
    <dbReference type="NCBI Taxonomy" id="904963"/>
    <lineage>
        <taxon>Bacteria</taxon>
        <taxon>Pseudomonadati</taxon>
        <taxon>Planctomycetota</taxon>
        <taxon>Phycisphaerae</taxon>
        <taxon>environmental samples</taxon>
    </lineage>
</organism>
<feature type="region of interest" description="Disordered" evidence="1">
    <location>
        <begin position="122"/>
        <end position="144"/>
    </location>
</feature>
<dbReference type="InterPro" id="IPR036390">
    <property type="entry name" value="WH_DNA-bd_sf"/>
</dbReference>
<dbReference type="Pfam" id="PF13601">
    <property type="entry name" value="HTH_34"/>
    <property type="match status" value="1"/>
</dbReference>
<dbReference type="SUPFAM" id="SSF46785">
    <property type="entry name" value="Winged helix' DNA-binding domain"/>
    <property type="match status" value="1"/>
</dbReference>
<evidence type="ECO:0000256" key="1">
    <source>
        <dbReference type="SAM" id="MobiDB-lite"/>
    </source>
</evidence>
<dbReference type="InterPro" id="IPR036388">
    <property type="entry name" value="WH-like_DNA-bd_sf"/>
</dbReference>